<organism evidence="2 3">
    <name type="scientific">Sutcliffiella horikoshii</name>
    <dbReference type="NCBI Taxonomy" id="79883"/>
    <lineage>
        <taxon>Bacteria</taxon>
        <taxon>Bacillati</taxon>
        <taxon>Bacillota</taxon>
        <taxon>Bacilli</taxon>
        <taxon>Bacillales</taxon>
        <taxon>Bacillaceae</taxon>
        <taxon>Sutcliffiella</taxon>
    </lineage>
</organism>
<keyword evidence="1" id="KW-0812">Transmembrane</keyword>
<accession>A0AA94WMG2</accession>
<gene>
    <name evidence="2" type="ORF">FZC74_12150</name>
</gene>
<feature type="transmembrane region" description="Helical" evidence="1">
    <location>
        <begin position="33"/>
        <end position="49"/>
    </location>
</feature>
<evidence type="ECO:0000256" key="1">
    <source>
        <dbReference type="SAM" id="Phobius"/>
    </source>
</evidence>
<evidence type="ECO:0000313" key="2">
    <source>
        <dbReference type="EMBL" id="TYS58550.1"/>
    </source>
</evidence>
<dbReference type="AlphaFoldDB" id="A0AA94WMG2"/>
<comment type="caution">
    <text evidence="2">The sequence shown here is derived from an EMBL/GenBank/DDBJ whole genome shotgun (WGS) entry which is preliminary data.</text>
</comment>
<sequence>MKKLFLYFFLTLVVLLGIIFMISHFFDFRFSNVAFITSIVAAFITYSGGPSKFGDATVAVKTLGKFVPSSNDDKMSYINPFFVASCSIFLGCFVSFFFFY</sequence>
<name>A0AA94WMG2_9BACI</name>
<feature type="transmembrane region" description="Helical" evidence="1">
    <location>
        <begin position="6"/>
        <end position="26"/>
    </location>
</feature>
<proteinExistence type="predicted"/>
<evidence type="ECO:0000313" key="3">
    <source>
        <dbReference type="Proteomes" id="UP000323393"/>
    </source>
</evidence>
<dbReference type="EMBL" id="VTEU01000004">
    <property type="protein sequence ID" value="TYS58550.1"/>
    <property type="molecule type" value="Genomic_DNA"/>
</dbReference>
<dbReference type="Proteomes" id="UP000323393">
    <property type="component" value="Unassembled WGS sequence"/>
</dbReference>
<feature type="transmembrane region" description="Helical" evidence="1">
    <location>
        <begin position="77"/>
        <end position="99"/>
    </location>
</feature>
<reference evidence="2 3" key="1">
    <citation type="submission" date="2019-08" db="EMBL/GenBank/DDBJ databases">
        <title>Bacillus genomes from the desert of Cuatro Cienegas, Coahuila.</title>
        <authorList>
            <person name="Olmedo-Alvarez G."/>
        </authorList>
    </citation>
    <scope>NUCLEOTIDE SEQUENCE [LARGE SCALE GENOMIC DNA]</scope>
    <source>
        <strain evidence="2 3">CH88_3T</strain>
    </source>
</reference>
<keyword evidence="1" id="KW-0472">Membrane</keyword>
<dbReference type="RefSeq" id="WP_148966064.1">
    <property type="nucleotide sequence ID" value="NZ_JBNIKZ010000008.1"/>
</dbReference>
<keyword evidence="1" id="KW-1133">Transmembrane helix</keyword>
<protein>
    <submittedName>
        <fullName evidence="2">Uncharacterized protein</fullName>
    </submittedName>
</protein>